<keyword evidence="5 8" id="KW-0378">Hydrolase</keyword>
<reference evidence="10 11" key="1">
    <citation type="journal article" date="2019" name="Int. J. Syst. Evol. Microbiol.">
        <title>The Global Catalogue of Microorganisms (GCM) 10K type strain sequencing project: providing services to taxonomists for standard genome sequencing and annotation.</title>
        <authorList>
            <consortium name="The Broad Institute Genomics Platform"/>
            <consortium name="The Broad Institute Genome Sequencing Center for Infectious Disease"/>
            <person name="Wu L."/>
            <person name="Ma J."/>
        </authorList>
    </citation>
    <scope>NUCLEOTIDE SEQUENCE [LARGE SCALE GENOMIC DNA]</scope>
    <source>
        <strain evidence="10 11">JCM 16009</strain>
    </source>
</reference>
<keyword evidence="11" id="KW-1185">Reference proteome</keyword>
<dbReference type="InterPro" id="IPR002716">
    <property type="entry name" value="PIN_dom"/>
</dbReference>
<dbReference type="EC" id="3.1.-.-" evidence="8"/>
<dbReference type="Gene3D" id="3.40.50.1010">
    <property type="entry name" value="5'-nuclease"/>
    <property type="match status" value="1"/>
</dbReference>
<dbReference type="Pfam" id="PF01850">
    <property type="entry name" value="PIN"/>
    <property type="match status" value="1"/>
</dbReference>
<dbReference type="InterPro" id="IPR029060">
    <property type="entry name" value="PIN-like_dom_sf"/>
</dbReference>
<evidence type="ECO:0000256" key="5">
    <source>
        <dbReference type="ARBA" id="ARBA00022801"/>
    </source>
</evidence>
<keyword evidence="4 8" id="KW-0479">Metal-binding</keyword>
<keyword evidence="3 8" id="KW-0540">Nuclease</keyword>
<evidence type="ECO:0000256" key="7">
    <source>
        <dbReference type="ARBA" id="ARBA00038093"/>
    </source>
</evidence>
<evidence type="ECO:0000256" key="2">
    <source>
        <dbReference type="ARBA" id="ARBA00022649"/>
    </source>
</evidence>
<dbReference type="InterPro" id="IPR022907">
    <property type="entry name" value="VapC_family"/>
</dbReference>
<keyword evidence="6 8" id="KW-0460">Magnesium</keyword>
<sequence>MIVLDTNVLSELMRADPDPVVLAWLDTTPASELATTAVTAAELRYGVARLPTGQRRTMLVGAIEGVLGEDLAGRVEPFDSDASTRYAEIVVGRERLGRPIAMADAQIAAICLARGHRLATRNTKDFDGTGVDLINPWRRGT</sequence>
<comment type="function">
    <text evidence="8">Toxic component of a toxin-antitoxin (TA) system. An RNase.</text>
</comment>
<dbReference type="RefSeq" id="WP_344414939.1">
    <property type="nucleotide sequence ID" value="NZ_BAAAQK010000005.1"/>
</dbReference>
<accession>A0ABN2MW45</accession>
<evidence type="ECO:0000256" key="6">
    <source>
        <dbReference type="ARBA" id="ARBA00022842"/>
    </source>
</evidence>
<evidence type="ECO:0000256" key="3">
    <source>
        <dbReference type="ARBA" id="ARBA00022722"/>
    </source>
</evidence>
<protein>
    <recommendedName>
        <fullName evidence="8">Ribonuclease VapC</fullName>
        <shortName evidence="8">RNase VapC</shortName>
        <ecNumber evidence="8">3.1.-.-</ecNumber>
    </recommendedName>
    <alternativeName>
        <fullName evidence="8">Toxin VapC</fullName>
    </alternativeName>
</protein>
<dbReference type="Proteomes" id="UP001500449">
    <property type="component" value="Unassembled WGS sequence"/>
</dbReference>
<organism evidence="10 11">
    <name type="scientific">Pseudonocardia ailaonensis</name>
    <dbReference type="NCBI Taxonomy" id="367279"/>
    <lineage>
        <taxon>Bacteria</taxon>
        <taxon>Bacillati</taxon>
        <taxon>Actinomycetota</taxon>
        <taxon>Actinomycetes</taxon>
        <taxon>Pseudonocardiales</taxon>
        <taxon>Pseudonocardiaceae</taxon>
        <taxon>Pseudonocardia</taxon>
    </lineage>
</organism>
<evidence type="ECO:0000313" key="10">
    <source>
        <dbReference type="EMBL" id="GAA1841264.1"/>
    </source>
</evidence>
<dbReference type="CDD" id="cd18731">
    <property type="entry name" value="PIN_NgFitB-like"/>
    <property type="match status" value="1"/>
</dbReference>
<feature type="domain" description="PIN" evidence="9">
    <location>
        <begin position="2"/>
        <end position="126"/>
    </location>
</feature>
<evidence type="ECO:0000256" key="8">
    <source>
        <dbReference type="HAMAP-Rule" id="MF_00265"/>
    </source>
</evidence>
<evidence type="ECO:0000259" key="9">
    <source>
        <dbReference type="Pfam" id="PF01850"/>
    </source>
</evidence>
<keyword evidence="8" id="KW-0800">Toxin</keyword>
<evidence type="ECO:0000256" key="1">
    <source>
        <dbReference type="ARBA" id="ARBA00001946"/>
    </source>
</evidence>
<dbReference type="EMBL" id="BAAAQK010000005">
    <property type="protein sequence ID" value="GAA1841264.1"/>
    <property type="molecule type" value="Genomic_DNA"/>
</dbReference>
<name>A0ABN2MW45_9PSEU</name>
<dbReference type="SUPFAM" id="SSF88723">
    <property type="entry name" value="PIN domain-like"/>
    <property type="match status" value="1"/>
</dbReference>
<dbReference type="HAMAP" id="MF_00265">
    <property type="entry name" value="VapC_Nob1"/>
    <property type="match status" value="1"/>
</dbReference>
<feature type="binding site" evidence="8">
    <location>
        <position position="5"/>
    </location>
    <ligand>
        <name>Mg(2+)</name>
        <dbReference type="ChEBI" id="CHEBI:18420"/>
    </ligand>
</feature>
<dbReference type="PANTHER" id="PTHR33653">
    <property type="entry name" value="RIBONUCLEASE VAPC2"/>
    <property type="match status" value="1"/>
</dbReference>
<feature type="binding site" evidence="8">
    <location>
        <position position="104"/>
    </location>
    <ligand>
        <name>Mg(2+)</name>
        <dbReference type="ChEBI" id="CHEBI:18420"/>
    </ligand>
</feature>
<comment type="cofactor">
    <cofactor evidence="1 8">
        <name>Mg(2+)</name>
        <dbReference type="ChEBI" id="CHEBI:18420"/>
    </cofactor>
</comment>
<proteinExistence type="inferred from homology"/>
<comment type="caution">
    <text evidence="10">The sequence shown here is derived from an EMBL/GenBank/DDBJ whole genome shotgun (WGS) entry which is preliminary data.</text>
</comment>
<evidence type="ECO:0000313" key="11">
    <source>
        <dbReference type="Proteomes" id="UP001500449"/>
    </source>
</evidence>
<dbReference type="InterPro" id="IPR050556">
    <property type="entry name" value="Type_II_TA_system_RNase"/>
</dbReference>
<comment type="similarity">
    <text evidence="7 8">Belongs to the PINc/VapC protein family.</text>
</comment>
<keyword evidence="2 8" id="KW-1277">Toxin-antitoxin system</keyword>
<gene>
    <name evidence="8" type="primary">vapC</name>
    <name evidence="10" type="ORF">GCM10009836_20740</name>
</gene>
<evidence type="ECO:0000256" key="4">
    <source>
        <dbReference type="ARBA" id="ARBA00022723"/>
    </source>
</evidence>
<dbReference type="PANTHER" id="PTHR33653:SF1">
    <property type="entry name" value="RIBONUCLEASE VAPC2"/>
    <property type="match status" value="1"/>
</dbReference>